<dbReference type="Gene3D" id="3.20.20.80">
    <property type="entry name" value="Glycosidases"/>
    <property type="match status" value="1"/>
</dbReference>
<keyword evidence="3" id="KW-0326">Glycosidase</keyword>
<dbReference type="Proteomes" id="UP000067476">
    <property type="component" value="Chromosome"/>
</dbReference>
<accession>A0A0K1W1L8</accession>
<name>A0A0K1W1L8_9MOLU</name>
<dbReference type="PANTHER" id="PTHR10353:SF122">
    <property type="entry name" value="6-PHOSPHO-BETA-GLUCOSIDASE ASCB-RELATED"/>
    <property type="match status" value="1"/>
</dbReference>
<gene>
    <name evidence="5" type="primary">bglA</name>
    <name evidence="5" type="ORF">SLITO_v1c05810</name>
</gene>
<evidence type="ECO:0000256" key="4">
    <source>
        <dbReference type="RuleBase" id="RU003690"/>
    </source>
</evidence>
<evidence type="ECO:0000313" key="6">
    <source>
        <dbReference type="Proteomes" id="UP000067476"/>
    </source>
</evidence>
<dbReference type="STRING" id="216942.SLITO_v1c05810"/>
<evidence type="ECO:0000313" key="5">
    <source>
        <dbReference type="EMBL" id="AKX34215.1"/>
    </source>
</evidence>
<dbReference type="SUPFAM" id="SSF51445">
    <property type="entry name" value="(Trans)glycosidases"/>
    <property type="match status" value="1"/>
</dbReference>
<dbReference type="KEGG" id="sll:SLITO_v1c05810"/>
<dbReference type="GO" id="GO:0016052">
    <property type="term" value="P:carbohydrate catabolic process"/>
    <property type="evidence" value="ECO:0007669"/>
    <property type="project" value="TreeGrafter"/>
</dbReference>
<dbReference type="InterPro" id="IPR017853">
    <property type="entry name" value="GH"/>
</dbReference>
<dbReference type="RefSeq" id="WP_075058313.1">
    <property type="nucleotide sequence ID" value="NZ_CP012357.1"/>
</dbReference>
<dbReference type="Pfam" id="PF00232">
    <property type="entry name" value="Glyco_hydro_1"/>
    <property type="match status" value="1"/>
</dbReference>
<dbReference type="EMBL" id="CP012357">
    <property type="protein sequence ID" value="AKX34215.1"/>
    <property type="molecule type" value="Genomic_DNA"/>
</dbReference>
<sequence>MKFPKGFLIGGATSAPQIEGAYNKDGKSLTVADLKYFEDIKNRKDIKETKITNSKKIKFAFENESNLFFPKRVGIDFYNNYKEDIKLIYEMGMNAFRLSISWSRIIPNVDDNKVCKKGIDFYKNVFEECKKYNIEPIVTISHFDLPYKIVKKYGGWKNKKVIDLYIDYASVVLNEFKDYVKYWIPFNEINATIFSTWVSAGIIVDKEENLLESCYQALHNQFVANAKIIKIAKKINEKFKLGCMLAQFTCYSLDCKPENVLYNLKDQQIKVYFYYDLMVKGVYPKYMLKYFKDNNINLDIELDELELIRDNKIDYISFSYYMSGVNSLTENSKVEANLVKMGKNPYLTESEWGWQIDPIGLRITLNDLWDRYNLPLFVAENGIGINDKLENDFTIIDDNRIEYLKLHLNELKNSIQDGVNVFGYTTWTPIDVISSGSNEMSKRYGLIYVDQDDYGNGSKKRYKKNSYFWFKKFIDDSLY</sequence>
<comment type="similarity">
    <text evidence="1 4">Belongs to the glycosyl hydrolase 1 family.</text>
</comment>
<evidence type="ECO:0000256" key="2">
    <source>
        <dbReference type="ARBA" id="ARBA00022801"/>
    </source>
</evidence>
<dbReference type="InterPro" id="IPR001360">
    <property type="entry name" value="Glyco_hydro_1"/>
</dbReference>
<dbReference type="PRINTS" id="PR00131">
    <property type="entry name" value="GLHYDRLASE1"/>
</dbReference>
<evidence type="ECO:0000256" key="1">
    <source>
        <dbReference type="ARBA" id="ARBA00010838"/>
    </source>
</evidence>
<dbReference type="PATRIC" id="fig|216942.3.peg.587"/>
<dbReference type="GO" id="GO:0005829">
    <property type="term" value="C:cytosol"/>
    <property type="evidence" value="ECO:0007669"/>
    <property type="project" value="TreeGrafter"/>
</dbReference>
<dbReference type="OrthoDB" id="391810at2"/>
<keyword evidence="6" id="KW-1185">Reference proteome</keyword>
<dbReference type="FunFam" id="3.20.20.80:FF:000004">
    <property type="entry name" value="Beta-glucosidase 6-phospho-beta-glucosidase"/>
    <property type="match status" value="1"/>
</dbReference>
<dbReference type="AlphaFoldDB" id="A0A0K1W1L8"/>
<evidence type="ECO:0000256" key="3">
    <source>
        <dbReference type="ARBA" id="ARBA00023295"/>
    </source>
</evidence>
<protein>
    <submittedName>
        <fullName evidence="5">6-phospho-beta-glucosidase</fullName>
    </submittedName>
</protein>
<keyword evidence="2" id="KW-0378">Hydrolase</keyword>
<proteinExistence type="inferred from homology"/>
<dbReference type="GO" id="GO:0008422">
    <property type="term" value="F:beta-glucosidase activity"/>
    <property type="evidence" value="ECO:0007669"/>
    <property type="project" value="TreeGrafter"/>
</dbReference>
<reference evidence="5 6" key="1">
    <citation type="journal article" date="2015" name="Genome Announc.">
        <title>Complete Genome Sequence of Spiroplasma litorale TN-1T (DSM 21781), a Bacterium Isolated from a Green-Eyed Horsefly (Tabanus nigrovittatus).</title>
        <authorList>
            <person name="Lo W.S."/>
            <person name="Lai Y.C."/>
            <person name="Lien Y.W."/>
            <person name="Wang T.H."/>
            <person name="Kuo C.H."/>
        </authorList>
    </citation>
    <scope>NUCLEOTIDE SEQUENCE [LARGE SCALE GENOMIC DNA]</scope>
    <source>
        <strain evidence="5 6">TN-1</strain>
    </source>
</reference>
<dbReference type="PANTHER" id="PTHR10353">
    <property type="entry name" value="GLYCOSYL HYDROLASE"/>
    <property type="match status" value="1"/>
</dbReference>
<organism evidence="5 6">
    <name type="scientific">Spiroplasma litorale</name>
    <dbReference type="NCBI Taxonomy" id="216942"/>
    <lineage>
        <taxon>Bacteria</taxon>
        <taxon>Bacillati</taxon>
        <taxon>Mycoplasmatota</taxon>
        <taxon>Mollicutes</taxon>
        <taxon>Entomoplasmatales</taxon>
        <taxon>Spiroplasmataceae</taxon>
        <taxon>Spiroplasma</taxon>
    </lineage>
</organism>